<feature type="chain" id="PRO_5045275055" evidence="1">
    <location>
        <begin position="23"/>
        <end position="592"/>
    </location>
</feature>
<accession>A0ABP9FV77</accession>
<organism evidence="3 4">
    <name type="scientific">Nesterenkonia rhizosphaerae</name>
    <dbReference type="NCBI Taxonomy" id="1348272"/>
    <lineage>
        <taxon>Bacteria</taxon>
        <taxon>Bacillati</taxon>
        <taxon>Actinomycetota</taxon>
        <taxon>Actinomycetes</taxon>
        <taxon>Micrococcales</taxon>
        <taxon>Micrococcaceae</taxon>
        <taxon>Nesterenkonia</taxon>
    </lineage>
</organism>
<dbReference type="Pfam" id="PF00496">
    <property type="entry name" value="SBP_bac_5"/>
    <property type="match status" value="1"/>
</dbReference>
<dbReference type="InterPro" id="IPR039424">
    <property type="entry name" value="SBP_5"/>
</dbReference>
<keyword evidence="4" id="KW-1185">Reference proteome</keyword>
<keyword evidence="1" id="KW-0732">Signal</keyword>
<reference evidence="4" key="1">
    <citation type="journal article" date="2019" name="Int. J. Syst. Evol. Microbiol.">
        <title>The Global Catalogue of Microorganisms (GCM) 10K type strain sequencing project: providing services to taxonomists for standard genome sequencing and annotation.</title>
        <authorList>
            <consortium name="The Broad Institute Genomics Platform"/>
            <consortium name="The Broad Institute Genome Sequencing Center for Infectious Disease"/>
            <person name="Wu L."/>
            <person name="Ma J."/>
        </authorList>
    </citation>
    <scope>NUCLEOTIDE SEQUENCE [LARGE SCALE GENOMIC DNA]</scope>
    <source>
        <strain evidence="4">JCM 19129</strain>
    </source>
</reference>
<sequence length="592" mass="64277">MNKATRLTTSVLSVAALGFVAACGNGGESGPQGNGGASGGPDSSEVILDDNGFALYTGDPQQGGTVTVLGGVDFRSLDPAVGNDGNVNNLYQLIYRYLTQYTYNPETEEMELVGDLAEDWESNDEATEWTFTLKEGIHFEDGSPITAEDVKFGIERAFDPSLAIGSDYLKTYIDGAREYNGIFEEPEGLDSIIVEDERTITFRLDQPVASFPAIVATPPGAPFPADQVDSPAQIADAPIASGPYKVASYREGDVLELERNEHWDPETDPIRPGHADAYEFLLSLDSSTIDQRMMAQQGSDVNAISSSTNPLQAANLAQVQQNPELAERTVRGLPTCTTYLGFNMTKEPLDNLEVRQALTYAVDKQSVVNASGGPLLAEVAHEMLLPAVPGREEFNLYESEEDRGDKERAQQMLEDAGYADGLSFTMDVRNLPVWQAQAESVQQAFSEIGVDVTLNVIDAANYYETIQNPSQQNDLAITGWCTSGWYSGQPLLEPLFHGERISDSGNNNLAQLDDEDINAAFDEAGVMTDLDEQNAAYSDINRMIMEQAPVVPLVRQTNLQMVGENIGGAYAHPSRTGYIDYNGLGLLEPGEQ</sequence>
<dbReference type="InterPro" id="IPR000914">
    <property type="entry name" value="SBP_5_dom"/>
</dbReference>
<dbReference type="EMBL" id="BAABLW010000007">
    <property type="protein sequence ID" value="GAA4918769.1"/>
    <property type="molecule type" value="Genomic_DNA"/>
</dbReference>
<proteinExistence type="predicted"/>
<name>A0ABP9FV77_9MICC</name>
<protein>
    <submittedName>
        <fullName evidence="3">ABC transporter substrate-binding protein</fullName>
    </submittedName>
</protein>
<dbReference type="Gene3D" id="3.10.105.10">
    <property type="entry name" value="Dipeptide-binding Protein, Domain 3"/>
    <property type="match status" value="1"/>
</dbReference>
<dbReference type="InterPro" id="IPR030678">
    <property type="entry name" value="Peptide/Ni-bd"/>
</dbReference>
<evidence type="ECO:0000313" key="4">
    <source>
        <dbReference type="Proteomes" id="UP001500368"/>
    </source>
</evidence>
<gene>
    <name evidence="3" type="ORF">GCM10025790_13190</name>
</gene>
<evidence type="ECO:0000313" key="3">
    <source>
        <dbReference type="EMBL" id="GAA4918769.1"/>
    </source>
</evidence>
<dbReference type="CDD" id="cd08506">
    <property type="entry name" value="PBP2_clavulanate_OppA2"/>
    <property type="match status" value="1"/>
</dbReference>
<feature type="signal peptide" evidence="1">
    <location>
        <begin position="1"/>
        <end position="22"/>
    </location>
</feature>
<dbReference type="Gene3D" id="3.40.190.10">
    <property type="entry name" value="Periplasmic binding protein-like II"/>
    <property type="match status" value="1"/>
</dbReference>
<dbReference type="Proteomes" id="UP001500368">
    <property type="component" value="Unassembled WGS sequence"/>
</dbReference>
<dbReference type="SUPFAM" id="SSF53850">
    <property type="entry name" value="Periplasmic binding protein-like II"/>
    <property type="match status" value="1"/>
</dbReference>
<dbReference type="PROSITE" id="PS51257">
    <property type="entry name" value="PROKAR_LIPOPROTEIN"/>
    <property type="match status" value="1"/>
</dbReference>
<feature type="domain" description="Solute-binding protein family 5" evidence="2">
    <location>
        <begin position="111"/>
        <end position="501"/>
    </location>
</feature>
<evidence type="ECO:0000259" key="2">
    <source>
        <dbReference type="Pfam" id="PF00496"/>
    </source>
</evidence>
<dbReference type="PANTHER" id="PTHR30290:SF83">
    <property type="entry name" value="ABC TRANSPORTER SUBSTRATE-BINDING PROTEIN"/>
    <property type="match status" value="1"/>
</dbReference>
<evidence type="ECO:0000256" key="1">
    <source>
        <dbReference type="SAM" id="SignalP"/>
    </source>
</evidence>
<dbReference type="RefSeq" id="WP_345477275.1">
    <property type="nucleotide sequence ID" value="NZ_BAABLW010000007.1"/>
</dbReference>
<dbReference type="PANTHER" id="PTHR30290">
    <property type="entry name" value="PERIPLASMIC BINDING COMPONENT OF ABC TRANSPORTER"/>
    <property type="match status" value="1"/>
</dbReference>
<dbReference type="PIRSF" id="PIRSF002741">
    <property type="entry name" value="MppA"/>
    <property type="match status" value="1"/>
</dbReference>
<comment type="caution">
    <text evidence="3">The sequence shown here is derived from an EMBL/GenBank/DDBJ whole genome shotgun (WGS) entry which is preliminary data.</text>
</comment>